<keyword evidence="2" id="KW-1185">Reference proteome</keyword>
<protein>
    <submittedName>
        <fullName evidence="1">Uncharacterized protein</fullName>
    </submittedName>
</protein>
<organism evidence="1 2">
    <name type="scientific">Oceanicoccus sagamiensis</name>
    <dbReference type="NCBI Taxonomy" id="716816"/>
    <lineage>
        <taxon>Bacteria</taxon>
        <taxon>Pseudomonadati</taxon>
        <taxon>Pseudomonadota</taxon>
        <taxon>Gammaproteobacteria</taxon>
        <taxon>Cellvibrionales</taxon>
        <taxon>Spongiibacteraceae</taxon>
        <taxon>Oceanicoccus</taxon>
    </lineage>
</organism>
<sequence>MPGLYTGTRINGLCQLHPNNIVLADIAYNQINDKKIDQRVKLEVVKEPYQYTRCYLSQASSFSHIFTEQPVNINGSDPALKYLPDHQDSDIKTSLHESKVTLEELKPTIDLLSLSIHASDRNKPRNA</sequence>
<dbReference type="KEGG" id="osg:BST96_19330"/>
<proteinExistence type="predicted"/>
<accession>A0A1X9NDD2</accession>
<dbReference type="AlphaFoldDB" id="A0A1X9NDD2"/>
<evidence type="ECO:0000313" key="1">
    <source>
        <dbReference type="EMBL" id="ARN76058.1"/>
    </source>
</evidence>
<evidence type="ECO:0000313" key="2">
    <source>
        <dbReference type="Proteomes" id="UP000193450"/>
    </source>
</evidence>
<name>A0A1X9NDD2_9GAMM</name>
<dbReference type="EMBL" id="CP019343">
    <property type="protein sequence ID" value="ARN76058.1"/>
    <property type="molecule type" value="Genomic_DNA"/>
</dbReference>
<gene>
    <name evidence="1" type="ORF">BST96_19330</name>
</gene>
<reference evidence="1 2" key="1">
    <citation type="submission" date="2016-11" db="EMBL/GenBank/DDBJ databases">
        <title>Trade-off between light-utilization and light-protection in marine flavobacteria.</title>
        <authorList>
            <person name="Kumagai Y."/>
        </authorList>
    </citation>
    <scope>NUCLEOTIDE SEQUENCE [LARGE SCALE GENOMIC DNA]</scope>
    <source>
        <strain evidence="1 2">NBRC 107125</strain>
    </source>
</reference>
<dbReference type="Proteomes" id="UP000193450">
    <property type="component" value="Chromosome"/>
</dbReference>